<keyword evidence="5 11" id="KW-0444">Lipid biosynthesis</keyword>
<evidence type="ECO:0000256" key="11">
    <source>
        <dbReference type="PIRNR" id="PIRNR000447"/>
    </source>
</evidence>
<dbReference type="Proteomes" id="UP001595526">
    <property type="component" value="Unassembled WGS sequence"/>
</dbReference>
<evidence type="ECO:0000256" key="9">
    <source>
        <dbReference type="ARBA" id="ARBA00023160"/>
    </source>
</evidence>
<evidence type="ECO:0000259" key="13">
    <source>
        <dbReference type="PROSITE" id="PS52004"/>
    </source>
</evidence>
<dbReference type="EC" id="2.3.1.179" evidence="3 11"/>
<dbReference type="PANTHER" id="PTHR11712:SF336">
    <property type="entry name" value="3-OXOACYL-[ACYL-CARRIER-PROTEIN] SYNTHASE, MITOCHONDRIAL"/>
    <property type="match status" value="1"/>
</dbReference>
<organism evidence="14 15">
    <name type="scientific">Parapedobacter deserti</name>
    <dbReference type="NCBI Taxonomy" id="1912957"/>
    <lineage>
        <taxon>Bacteria</taxon>
        <taxon>Pseudomonadati</taxon>
        <taxon>Bacteroidota</taxon>
        <taxon>Sphingobacteriia</taxon>
        <taxon>Sphingobacteriales</taxon>
        <taxon>Sphingobacteriaceae</taxon>
        <taxon>Parapedobacter</taxon>
    </lineage>
</organism>
<comment type="function">
    <text evidence="11">Involved in the type II fatty acid elongation cycle. Catalyzes the elongation of a wide range of acyl-ACP by the addition of two carbons from malonyl-ACP to an acyl acceptor. Can efficiently catalyze the conversion of palmitoleoyl-ACP (cis-hexadec-9-enoyl-ACP) to cis-vaccenoyl-ACP (cis-octadec-11-enoyl-ACP), an essential step in the thermal regulation of fatty acid composition.</text>
</comment>
<dbReference type="NCBIfam" id="NF005589">
    <property type="entry name" value="PRK07314.1"/>
    <property type="match status" value="1"/>
</dbReference>
<dbReference type="EMBL" id="JBHRTA010000016">
    <property type="protein sequence ID" value="MFC3197184.1"/>
    <property type="molecule type" value="Genomic_DNA"/>
</dbReference>
<dbReference type="Pfam" id="PF00109">
    <property type="entry name" value="ketoacyl-synt"/>
    <property type="match status" value="1"/>
</dbReference>
<evidence type="ECO:0000256" key="6">
    <source>
        <dbReference type="ARBA" id="ARBA00022679"/>
    </source>
</evidence>
<comment type="catalytic activity">
    <reaction evidence="11">
        <text>a fatty acyl-[ACP] + malonyl-[ACP] + H(+) = a 3-oxoacyl-[ACP] + holo-[ACP] + CO2</text>
        <dbReference type="Rhea" id="RHEA:22836"/>
        <dbReference type="Rhea" id="RHEA-COMP:9623"/>
        <dbReference type="Rhea" id="RHEA-COMP:9685"/>
        <dbReference type="Rhea" id="RHEA-COMP:9916"/>
        <dbReference type="Rhea" id="RHEA-COMP:14125"/>
        <dbReference type="ChEBI" id="CHEBI:15378"/>
        <dbReference type="ChEBI" id="CHEBI:16526"/>
        <dbReference type="ChEBI" id="CHEBI:64479"/>
        <dbReference type="ChEBI" id="CHEBI:78449"/>
        <dbReference type="ChEBI" id="CHEBI:78776"/>
        <dbReference type="ChEBI" id="CHEBI:138651"/>
    </reaction>
</comment>
<dbReference type="PANTHER" id="PTHR11712">
    <property type="entry name" value="POLYKETIDE SYNTHASE-RELATED"/>
    <property type="match status" value="1"/>
</dbReference>
<evidence type="ECO:0000256" key="12">
    <source>
        <dbReference type="RuleBase" id="RU003694"/>
    </source>
</evidence>
<evidence type="ECO:0000256" key="5">
    <source>
        <dbReference type="ARBA" id="ARBA00022516"/>
    </source>
</evidence>
<name>A0ABV7JGU4_9SPHI</name>
<dbReference type="PROSITE" id="PS52004">
    <property type="entry name" value="KS3_2"/>
    <property type="match status" value="1"/>
</dbReference>
<dbReference type="CDD" id="cd00834">
    <property type="entry name" value="KAS_I_II"/>
    <property type="match status" value="1"/>
</dbReference>
<evidence type="ECO:0000256" key="8">
    <source>
        <dbReference type="ARBA" id="ARBA00023098"/>
    </source>
</evidence>
<dbReference type="Pfam" id="PF02801">
    <property type="entry name" value="Ketoacyl-synt_C"/>
    <property type="match status" value="1"/>
</dbReference>
<evidence type="ECO:0000256" key="4">
    <source>
        <dbReference type="ARBA" id="ARBA00014657"/>
    </source>
</evidence>
<keyword evidence="9 11" id="KW-0275">Fatty acid biosynthesis</keyword>
<dbReference type="NCBIfam" id="TIGR03150">
    <property type="entry name" value="fabF"/>
    <property type="match status" value="1"/>
</dbReference>
<dbReference type="InterPro" id="IPR017568">
    <property type="entry name" value="3-oxoacyl-ACP_synth-2"/>
</dbReference>
<dbReference type="SMART" id="SM00825">
    <property type="entry name" value="PKS_KS"/>
    <property type="match status" value="1"/>
</dbReference>
<feature type="domain" description="Ketosynthase family 3 (KS3)" evidence="13">
    <location>
        <begin position="3"/>
        <end position="414"/>
    </location>
</feature>
<dbReference type="InterPro" id="IPR018201">
    <property type="entry name" value="Ketoacyl_synth_AS"/>
</dbReference>
<evidence type="ECO:0000313" key="15">
    <source>
        <dbReference type="Proteomes" id="UP001595526"/>
    </source>
</evidence>
<keyword evidence="8" id="KW-0443">Lipid metabolism</keyword>
<sequence length="417" mass="44246">MELKRVVVTGLGALTPIGNTVPEFWDNLVKGVSGAAPITKFDASKFKTRFACEVKGFNAEEFMERKEARKVDPFVHFAIAVTDEAIADASLEFKKLNTNRIGVIWGSGIGGLKTFLDEVSGFAKGDGTPRFNPFFIPKMILDIAPGHISMRHGLHGPNFSTVSACASSTHALIDSLNYIRTGFADVIITGGSEAIINEAGIGGFNAMHALSTRNDDPKTASRPFDKDRDGFVAGEGAGAIVLESLEHAKARGAKIYAELVGGGMSADAYHITASHPEGLGARLAMGNAIADARLKNEDIDYINVHGTSTPVGDPSEIMAILELFGQHAYALNISSTKSMTGHLLGAAGAVESIASILAVRNDIVPPTINHFTDDPNLDPKLNLTFNTAQQRTVGAAMSNTFGFGGHNATVIFKKFEA</sequence>
<evidence type="ECO:0000313" key="14">
    <source>
        <dbReference type="EMBL" id="MFC3197184.1"/>
    </source>
</evidence>
<dbReference type="InterPro" id="IPR014030">
    <property type="entry name" value="Ketoacyl_synth_N"/>
</dbReference>
<dbReference type="GO" id="GO:0004315">
    <property type="term" value="F:3-oxoacyl-[acyl-carrier-protein] synthase activity"/>
    <property type="evidence" value="ECO:0007669"/>
    <property type="project" value="UniProtKB-EC"/>
</dbReference>
<evidence type="ECO:0000256" key="7">
    <source>
        <dbReference type="ARBA" id="ARBA00022832"/>
    </source>
</evidence>
<comment type="pathway">
    <text evidence="1 11">Lipid metabolism; fatty acid biosynthesis.</text>
</comment>
<evidence type="ECO:0000256" key="2">
    <source>
        <dbReference type="ARBA" id="ARBA00008467"/>
    </source>
</evidence>
<keyword evidence="10 11" id="KW-0012">Acyltransferase</keyword>
<keyword evidence="6 11" id="KW-0808">Transferase</keyword>
<dbReference type="InterPro" id="IPR016039">
    <property type="entry name" value="Thiolase-like"/>
</dbReference>
<dbReference type="InterPro" id="IPR000794">
    <property type="entry name" value="Beta-ketoacyl_synthase"/>
</dbReference>
<comment type="similarity">
    <text evidence="2 11 12">Belongs to the thiolase-like superfamily. Beta-ketoacyl-ACP synthases family.</text>
</comment>
<dbReference type="InterPro" id="IPR014031">
    <property type="entry name" value="Ketoacyl_synth_C"/>
</dbReference>
<evidence type="ECO:0000256" key="10">
    <source>
        <dbReference type="ARBA" id="ARBA00023315"/>
    </source>
</evidence>
<gene>
    <name evidence="14" type="primary">fabF</name>
    <name evidence="14" type="ORF">ACFOET_06140</name>
</gene>
<dbReference type="RefSeq" id="WP_379020633.1">
    <property type="nucleotide sequence ID" value="NZ_JBHRTA010000016.1"/>
</dbReference>
<evidence type="ECO:0000256" key="1">
    <source>
        <dbReference type="ARBA" id="ARBA00005194"/>
    </source>
</evidence>
<dbReference type="SUPFAM" id="SSF53901">
    <property type="entry name" value="Thiolase-like"/>
    <property type="match status" value="2"/>
</dbReference>
<keyword evidence="15" id="KW-1185">Reference proteome</keyword>
<dbReference type="PIRSF" id="PIRSF000447">
    <property type="entry name" value="KAS_II"/>
    <property type="match status" value="1"/>
</dbReference>
<evidence type="ECO:0000256" key="3">
    <source>
        <dbReference type="ARBA" id="ARBA00012356"/>
    </source>
</evidence>
<reference evidence="15" key="1">
    <citation type="journal article" date="2019" name="Int. J. Syst. Evol. Microbiol.">
        <title>The Global Catalogue of Microorganisms (GCM) 10K type strain sequencing project: providing services to taxonomists for standard genome sequencing and annotation.</title>
        <authorList>
            <consortium name="The Broad Institute Genomics Platform"/>
            <consortium name="The Broad Institute Genome Sequencing Center for Infectious Disease"/>
            <person name="Wu L."/>
            <person name="Ma J."/>
        </authorList>
    </citation>
    <scope>NUCLEOTIDE SEQUENCE [LARGE SCALE GENOMIC DNA]</scope>
    <source>
        <strain evidence="15">KCTC 52416</strain>
    </source>
</reference>
<dbReference type="Gene3D" id="3.40.47.10">
    <property type="match status" value="1"/>
</dbReference>
<comment type="catalytic activity">
    <reaction evidence="11">
        <text>(9Z)-hexadecenoyl-[ACP] + malonyl-[ACP] + H(+) = 3-oxo-(11Z)-octadecenoyl-[ACP] + holo-[ACP] + CO2</text>
        <dbReference type="Rhea" id="RHEA:55040"/>
        <dbReference type="Rhea" id="RHEA-COMP:9623"/>
        <dbReference type="Rhea" id="RHEA-COMP:9685"/>
        <dbReference type="Rhea" id="RHEA-COMP:10800"/>
        <dbReference type="Rhea" id="RHEA-COMP:14074"/>
        <dbReference type="ChEBI" id="CHEBI:15378"/>
        <dbReference type="ChEBI" id="CHEBI:16526"/>
        <dbReference type="ChEBI" id="CHEBI:64479"/>
        <dbReference type="ChEBI" id="CHEBI:78449"/>
        <dbReference type="ChEBI" id="CHEBI:83989"/>
        <dbReference type="ChEBI" id="CHEBI:138538"/>
        <dbReference type="EC" id="2.3.1.179"/>
    </reaction>
</comment>
<protein>
    <recommendedName>
        <fullName evidence="4 11">3-oxoacyl-[acyl-carrier-protein] synthase 2</fullName>
        <ecNumber evidence="3 11">2.3.1.179</ecNumber>
    </recommendedName>
</protein>
<accession>A0ABV7JGU4</accession>
<keyword evidence="7" id="KW-0276">Fatty acid metabolism</keyword>
<proteinExistence type="inferred from homology"/>
<dbReference type="InterPro" id="IPR020841">
    <property type="entry name" value="PKS_Beta-ketoAc_synthase_dom"/>
</dbReference>
<comment type="caution">
    <text evidence="14">The sequence shown here is derived from an EMBL/GenBank/DDBJ whole genome shotgun (WGS) entry which is preliminary data.</text>
</comment>
<dbReference type="PROSITE" id="PS00606">
    <property type="entry name" value="KS3_1"/>
    <property type="match status" value="1"/>
</dbReference>